<feature type="domain" description="VOC" evidence="1">
    <location>
        <begin position="2"/>
        <end position="120"/>
    </location>
</feature>
<dbReference type="KEGG" id="emt:CPZ25_019585"/>
<dbReference type="PROSITE" id="PS51819">
    <property type="entry name" value="VOC"/>
    <property type="match status" value="1"/>
</dbReference>
<dbReference type="RefSeq" id="WP_074617711.1">
    <property type="nucleotide sequence ID" value="NZ_CP029487.1"/>
</dbReference>
<dbReference type="EMBL" id="CP029487">
    <property type="protein sequence ID" value="QCT73424.1"/>
    <property type="molecule type" value="Genomic_DNA"/>
</dbReference>
<name>A0A4P9CCL0_EUBML</name>
<dbReference type="InterPro" id="IPR025870">
    <property type="entry name" value="Glyoxalase-like_dom"/>
</dbReference>
<keyword evidence="3" id="KW-1185">Reference proteome</keyword>
<dbReference type="Pfam" id="PF12681">
    <property type="entry name" value="Glyoxalase_2"/>
    <property type="match status" value="1"/>
</dbReference>
<dbReference type="AlphaFoldDB" id="A0A4P9CCL0"/>
<gene>
    <name evidence="2" type="ORF">CPZ25_019585</name>
</gene>
<evidence type="ECO:0000313" key="3">
    <source>
        <dbReference type="Proteomes" id="UP000218387"/>
    </source>
</evidence>
<dbReference type="Proteomes" id="UP000218387">
    <property type="component" value="Chromosome"/>
</dbReference>
<sequence length="162" mass="18655">MKYNAFMLVVSDMEKSRAFYEKLLRLKVAMDLGVNVSYDCGVALQTKETWLEFIDKPENAVCFGGNDKELYFEEDDLDGFLKVLESWGATLVRPMFTQAWGQRVIRFYDPDHHIIEVGEPLSLVIKRFLSQGLSIEATAERTMCPLPYVQFLAKELAEEINE</sequence>
<evidence type="ECO:0000313" key="2">
    <source>
        <dbReference type="EMBL" id="QCT73424.1"/>
    </source>
</evidence>
<dbReference type="InterPro" id="IPR029068">
    <property type="entry name" value="Glyas_Bleomycin-R_OHBP_Dase"/>
</dbReference>
<organism evidence="2 3">
    <name type="scientific">Eubacterium maltosivorans</name>
    <dbReference type="NCBI Taxonomy" id="2041044"/>
    <lineage>
        <taxon>Bacteria</taxon>
        <taxon>Bacillati</taxon>
        <taxon>Bacillota</taxon>
        <taxon>Clostridia</taxon>
        <taxon>Eubacteriales</taxon>
        <taxon>Eubacteriaceae</taxon>
        <taxon>Eubacterium</taxon>
    </lineage>
</organism>
<dbReference type="SUPFAM" id="SSF54593">
    <property type="entry name" value="Glyoxalase/Bleomycin resistance protein/Dihydroxybiphenyl dioxygenase"/>
    <property type="match status" value="1"/>
</dbReference>
<proteinExistence type="predicted"/>
<dbReference type="Gene3D" id="3.10.180.10">
    <property type="entry name" value="2,3-Dihydroxybiphenyl 1,2-Dioxygenase, domain 1"/>
    <property type="match status" value="1"/>
</dbReference>
<protein>
    <submittedName>
        <fullName evidence="2">Glyoxalase</fullName>
    </submittedName>
</protein>
<dbReference type="InterPro" id="IPR037523">
    <property type="entry name" value="VOC_core"/>
</dbReference>
<reference evidence="2 3" key="1">
    <citation type="submission" date="2018-05" db="EMBL/GenBank/DDBJ databases">
        <title>Genome comparison of Eubacterium sp.</title>
        <authorList>
            <person name="Feng Y."/>
            <person name="Sanchez-Andrea I."/>
            <person name="Stams A.J.M."/>
            <person name="De Vos W.M."/>
        </authorList>
    </citation>
    <scope>NUCLEOTIDE SEQUENCE [LARGE SCALE GENOMIC DNA]</scope>
    <source>
        <strain evidence="2 3">YI</strain>
    </source>
</reference>
<evidence type="ECO:0000259" key="1">
    <source>
        <dbReference type="PROSITE" id="PS51819"/>
    </source>
</evidence>
<accession>A0A4P9CCL0</accession>